<dbReference type="OMA" id="YWSTFKG"/>
<dbReference type="Proteomes" id="UP000694404">
    <property type="component" value="Unplaced"/>
</dbReference>
<sequence length="91" mass="10293">MKALLLLMLLGLALLAAAAAPEEEETIVKKVQDYVQQVAQTAKDALTKVQESEVAQQARDWVNMRAEDIHQFWDVLKDKFSALWEQQPLGQ</sequence>
<evidence type="ECO:0000256" key="5">
    <source>
        <dbReference type="ARBA" id="ARBA00022513"/>
    </source>
</evidence>
<reference evidence="15" key="1">
    <citation type="submission" date="2025-08" db="UniProtKB">
        <authorList>
            <consortium name="Ensembl"/>
        </authorList>
    </citation>
    <scope>IDENTIFICATION</scope>
</reference>
<dbReference type="InterPro" id="IPR038195">
    <property type="entry name" value="Apo_CIII_sf"/>
</dbReference>
<keyword evidence="4" id="KW-0813">Transport</keyword>
<keyword evidence="9" id="KW-0445">Lipid transport</keyword>
<keyword evidence="7 14" id="KW-0732">Signal</keyword>
<feature type="chain" id="PRO_5034697550" description="Apolipoprotein C-III" evidence="14">
    <location>
        <begin position="20"/>
        <end position="91"/>
    </location>
</feature>
<dbReference type="GO" id="GO:0042157">
    <property type="term" value="P:lipoprotein metabolic process"/>
    <property type="evidence" value="ECO:0007669"/>
    <property type="project" value="InterPro"/>
</dbReference>
<keyword evidence="6" id="KW-0964">Secreted</keyword>
<evidence type="ECO:0000256" key="7">
    <source>
        <dbReference type="ARBA" id="ARBA00022729"/>
    </source>
</evidence>
<organism evidence="15 16">
    <name type="scientific">Chelonoidis abingdonii</name>
    <name type="common">Abingdon island giant tortoise</name>
    <name type="synonym">Testudo abingdonii</name>
    <dbReference type="NCBI Taxonomy" id="106734"/>
    <lineage>
        <taxon>Eukaryota</taxon>
        <taxon>Metazoa</taxon>
        <taxon>Chordata</taxon>
        <taxon>Craniata</taxon>
        <taxon>Vertebrata</taxon>
        <taxon>Euteleostomi</taxon>
        <taxon>Archelosauria</taxon>
        <taxon>Testudinata</taxon>
        <taxon>Testudines</taxon>
        <taxon>Cryptodira</taxon>
        <taxon>Durocryptodira</taxon>
        <taxon>Testudinoidea</taxon>
        <taxon>Testudinidae</taxon>
        <taxon>Chelonoidis</taxon>
    </lineage>
</organism>
<dbReference type="InterPro" id="IPR008403">
    <property type="entry name" value="Apo-CIII"/>
</dbReference>
<evidence type="ECO:0000256" key="11">
    <source>
        <dbReference type="ARBA" id="ARBA00023313"/>
    </source>
</evidence>
<keyword evidence="5" id="KW-0162">Chylomicron</keyword>
<dbReference type="GO" id="GO:0034361">
    <property type="term" value="C:very-low-density lipoprotein particle"/>
    <property type="evidence" value="ECO:0007669"/>
    <property type="project" value="UniProtKB-KW"/>
</dbReference>
<dbReference type="Pfam" id="PF05778">
    <property type="entry name" value="Apo-CIII"/>
    <property type="match status" value="1"/>
</dbReference>
<proteinExistence type="inferred from homology"/>
<evidence type="ECO:0000313" key="15">
    <source>
        <dbReference type="Ensembl" id="ENSCABP00000011723.1"/>
    </source>
</evidence>
<evidence type="ECO:0000256" key="12">
    <source>
        <dbReference type="ARBA" id="ARBA00031173"/>
    </source>
</evidence>
<evidence type="ECO:0000313" key="16">
    <source>
        <dbReference type="Proteomes" id="UP000694404"/>
    </source>
</evidence>
<dbReference type="GO" id="GO:0042627">
    <property type="term" value="C:chylomicron"/>
    <property type="evidence" value="ECO:0007669"/>
    <property type="project" value="UniProtKB-KW"/>
</dbReference>
<name>A0A8C0GN80_CHEAB</name>
<dbReference type="GeneTree" id="ENSGT00990000207428"/>
<protein>
    <recommendedName>
        <fullName evidence="3">Apolipoprotein C-III</fullName>
    </recommendedName>
    <alternativeName>
        <fullName evidence="12">Apolipoprotein C3</fullName>
    </alternativeName>
</protein>
<evidence type="ECO:0000256" key="3">
    <source>
        <dbReference type="ARBA" id="ARBA00015570"/>
    </source>
</evidence>
<comment type="similarity">
    <text evidence="2">Belongs to the apolipoprotein C3 family.</text>
</comment>
<accession>A0A8C0GN80</accession>
<dbReference type="GO" id="GO:0008289">
    <property type="term" value="F:lipid binding"/>
    <property type="evidence" value="ECO:0007669"/>
    <property type="project" value="InterPro"/>
</dbReference>
<evidence type="ECO:0000256" key="14">
    <source>
        <dbReference type="SAM" id="SignalP"/>
    </source>
</evidence>
<reference evidence="15" key="2">
    <citation type="submission" date="2025-09" db="UniProtKB">
        <authorList>
            <consortium name="Ensembl"/>
        </authorList>
    </citation>
    <scope>IDENTIFICATION</scope>
</reference>
<dbReference type="Gene3D" id="6.10.90.10">
    <property type="entry name" value="Apolipoprotein CIII"/>
    <property type="match status" value="1"/>
</dbReference>
<evidence type="ECO:0000256" key="1">
    <source>
        <dbReference type="ARBA" id="ARBA00004613"/>
    </source>
</evidence>
<keyword evidence="11" id="KW-0850">VLDL</keyword>
<evidence type="ECO:0000256" key="6">
    <source>
        <dbReference type="ARBA" id="ARBA00022525"/>
    </source>
</evidence>
<dbReference type="PANTHER" id="PTHR14225">
    <property type="entry name" value="APOLIPOPROTEIN C-III"/>
    <property type="match status" value="1"/>
</dbReference>
<dbReference type="GO" id="GO:0006869">
    <property type="term" value="P:lipid transport"/>
    <property type="evidence" value="ECO:0007669"/>
    <property type="project" value="UniProtKB-KW"/>
</dbReference>
<dbReference type="Ensembl" id="ENSCABT00000012842.1">
    <property type="protein sequence ID" value="ENSCABP00000011723.1"/>
    <property type="gene ID" value="ENSCABG00000008746.1"/>
</dbReference>
<dbReference type="AlphaFoldDB" id="A0A8C0GN80"/>
<keyword evidence="16" id="KW-1185">Reference proteome</keyword>
<dbReference type="PANTHER" id="PTHR14225:SF0">
    <property type="entry name" value="APOLIPOPROTEIN C-III"/>
    <property type="match status" value="1"/>
</dbReference>
<evidence type="ECO:0000256" key="4">
    <source>
        <dbReference type="ARBA" id="ARBA00022448"/>
    </source>
</evidence>
<evidence type="ECO:0000256" key="2">
    <source>
        <dbReference type="ARBA" id="ARBA00011008"/>
    </source>
</evidence>
<evidence type="ECO:0000256" key="13">
    <source>
        <dbReference type="ARBA" id="ARBA00045699"/>
    </source>
</evidence>
<evidence type="ECO:0000256" key="10">
    <source>
        <dbReference type="ARBA" id="ARBA00023098"/>
    </source>
</evidence>
<evidence type="ECO:0000256" key="8">
    <source>
        <dbReference type="ARBA" id="ARBA00022963"/>
    </source>
</evidence>
<comment type="function">
    <text evidence="13">Component of triglyceride-rich very low density lipoproteins (VLDL) and high density lipoproteins (HDL) in plasma. Plays a multifaceted role in triglyceride homeostasis. Intracellularly, promotes hepatic very low density lipoprotein 1 (VLDL1) assembly and secretion; extracellularly, attenuates hydrolysis and clearance of triglyceride-rich lipoproteins (TRLs). Impairs the lipolysis of TRLs by inhibiting lipoprotein lipase and the hepatic uptake of TRLs by remnant receptors. Formed of several curved helices connected via semiflexible hinges, so that it can wrap tightly around the curved micelle surface and easily adapt to the different diameters of its natural binding partners.</text>
</comment>
<comment type="subcellular location">
    <subcellularLocation>
        <location evidence="1">Secreted</location>
    </subcellularLocation>
</comment>
<keyword evidence="8" id="KW-0442">Lipid degradation</keyword>
<dbReference type="GO" id="GO:0016042">
    <property type="term" value="P:lipid catabolic process"/>
    <property type="evidence" value="ECO:0007669"/>
    <property type="project" value="UniProtKB-KW"/>
</dbReference>
<evidence type="ECO:0000256" key="9">
    <source>
        <dbReference type="ARBA" id="ARBA00023055"/>
    </source>
</evidence>
<keyword evidence="10" id="KW-0443">Lipid metabolism</keyword>
<feature type="signal peptide" evidence="14">
    <location>
        <begin position="1"/>
        <end position="19"/>
    </location>
</feature>